<evidence type="ECO:0000313" key="2">
    <source>
        <dbReference type="Proteomes" id="UP001055072"/>
    </source>
</evidence>
<dbReference type="Proteomes" id="UP001055072">
    <property type="component" value="Unassembled WGS sequence"/>
</dbReference>
<keyword evidence="2" id="KW-1185">Reference proteome</keyword>
<protein>
    <submittedName>
        <fullName evidence="1">Uncharacterized protein</fullName>
    </submittedName>
</protein>
<dbReference type="EMBL" id="MU274905">
    <property type="protein sequence ID" value="KAI0091503.1"/>
    <property type="molecule type" value="Genomic_DNA"/>
</dbReference>
<sequence length="222" mass="24771">MSPRNSAVAGTAGGPESRQQSSGAPTRSGRGTNEKVREQRLIDDDLVTILNPQLVRCNRCGTEIKLSNKSRFDTFHWYQHRERCLKKKGNELVESNAKSCQPAHTWPVATKIHAKRRDFVRPATPTAPSVAENSSTTDSTEASLPLSPISSFSAGSTTHTSATYELSSQAFERVQRWTLRGINESPSYFHALGEPYDEIVYHSPRSHHHTTFKESQVRGTYD</sequence>
<name>A0ACB8UB12_9APHY</name>
<evidence type="ECO:0000313" key="1">
    <source>
        <dbReference type="EMBL" id="KAI0091503.1"/>
    </source>
</evidence>
<proteinExistence type="predicted"/>
<reference evidence="1" key="1">
    <citation type="journal article" date="2021" name="Environ. Microbiol.">
        <title>Gene family expansions and transcriptome signatures uncover fungal adaptations to wood decay.</title>
        <authorList>
            <person name="Hage H."/>
            <person name="Miyauchi S."/>
            <person name="Viragh M."/>
            <person name="Drula E."/>
            <person name="Min B."/>
            <person name="Chaduli D."/>
            <person name="Navarro D."/>
            <person name="Favel A."/>
            <person name="Norest M."/>
            <person name="Lesage-Meessen L."/>
            <person name="Balint B."/>
            <person name="Merenyi Z."/>
            <person name="de Eugenio L."/>
            <person name="Morin E."/>
            <person name="Martinez A.T."/>
            <person name="Baldrian P."/>
            <person name="Stursova M."/>
            <person name="Martinez M.J."/>
            <person name="Novotny C."/>
            <person name="Magnuson J.K."/>
            <person name="Spatafora J.W."/>
            <person name="Maurice S."/>
            <person name="Pangilinan J."/>
            <person name="Andreopoulos W."/>
            <person name="LaButti K."/>
            <person name="Hundley H."/>
            <person name="Na H."/>
            <person name="Kuo A."/>
            <person name="Barry K."/>
            <person name="Lipzen A."/>
            <person name="Henrissat B."/>
            <person name="Riley R."/>
            <person name="Ahrendt S."/>
            <person name="Nagy L.G."/>
            <person name="Grigoriev I.V."/>
            <person name="Martin F."/>
            <person name="Rosso M.N."/>
        </authorList>
    </citation>
    <scope>NUCLEOTIDE SEQUENCE</scope>
    <source>
        <strain evidence="1">CBS 384.51</strain>
    </source>
</reference>
<accession>A0ACB8UB12</accession>
<organism evidence="1 2">
    <name type="scientific">Irpex rosettiformis</name>
    <dbReference type="NCBI Taxonomy" id="378272"/>
    <lineage>
        <taxon>Eukaryota</taxon>
        <taxon>Fungi</taxon>
        <taxon>Dikarya</taxon>
        <taxon>Basidiomycota</taxon>
        <taxon>Agaricomycotina</taxon>
        <taxon>Agaricomycetes</taxon>
        <taxon>Polyporales</taxon>
        <taxon>Irpicaceae</taxon>
        <taxon>Irpex</taxon>
    </lineage>
</organism>
<gene>
    <name evidence="1" type="ORF">BDY19DRAFT_629809</name>
</gene>
<comment type="caution">
    <text evidence="1">The sequence shown here is derived from an EMBL/GenBank/DDBJ whole genome shotgun (WGS) entry which is preliminary data.</text>
</comment>